<sequence>MLFALVVALVAPGARSPAGAQASGASDSSQSGEPPLGTVLPDSRLSSSIAGFAVEGSAYRDAYDAWSGALREIADDRRTVQRNRDLVADLTVQRAALRAQLEDRRALLRGVEFDLDGLGIAMSQLVVASYTRGGPIGDVAAMFDVGDVTDKLYAQMLERDVRNDHLRRRSSLRLQLDQLQRDISELTNTLGELADRAFTAATTIERNTERVAELVARVPSLEAALRDARMTALIVGTDLPLVAVDAYVRAAAKLAAEKPQCSLDWTIIAAIGRIESRHGNINGATLRPDGRATVRIIGIALTGGNGTAIVPDTDDGSIDGDAELDRAVGPMQFIPSTWAIYRRDGNGDGVTDPQNIYDAALAAATYVCSSGRSLASTENLRNAYLAYNRSSTYVANAFENVTRYRALAFPPALPRP</sequence>
<evidence type="ECO:0000313" key="3">
    <source>
        <dbReference type="EMBL" id="CAB4733603.1"/>
    </source>
</evidence>
<proteinExistence type="predicted"/>
<feature type="compositionally biased region" description="Low complexity" evidence="2">
    <location>
        <begin position="16"/>
        <end position="32"/>
    </location>
</feature>
<name>A0A6J7QPM0_9ZZZZ</name>
<accession>A0A6J7QPM0</accession>
<dbReference type="PANTHER" id="PTHR30163:SF8">
    <property type="entry name" value="LYTIC MUREIN TRANSGLYCOSYLASE"/>
    <property type="match status" value="1"/>
</dbReference>
<gene>
    <name evidence="3" type="ORF">UFOPK2754_00654</name>
    <name evidence="4" type="ORF">UFOPK3139_00451</name>
    <name evidence="5" type="ORF">UFOPK3543_00347</name>
    <name evidence="6" type="ORF">UFOPK3967_02637</name>
</gene>
<dbReference type="GO" id="GO:0008933">
    <property type="term" value="F:peptidoglycan lytic transglycosylase activity"/>
    <property type="evidence" value="ECO:0007669"/>
    <property type="project" value="TreeGrafter"/>
</dbReference>
<dbReference type="Gene3D" id="1.10.530.10">
    <property type="match status" value="1"/>
</dbReference>
<dbReference type="EMBL" id="CAEZYR010000016">
    <property type="protein sequence ID" value="CAB4733603.1"/>
    <property type="molecule type" value="Genomic_DNA"/>
</dbReference>
<dbReference type="AlphaFoldDB" id="A0A6J7QPM0"/>
<dbReference type="CDD" id="cd13399">
    <property type="entry name" value="Slt35-like"/>
    <property type="match status" value="1"/>
</dbReference>
<dbReference type="SUPFAM" id="SSF53955">
    <property type="entry name" value="Lysozyme-like"/>
    <property type="match status" value="1"/>
</dbReference>
<dbReference type="EMBL" id="CAFBOS010000216">
    <property type="protein sequence ID" value="CAB5018866.1"/>
    <property type="molecule type" value="Genomic_DNA"/>
</dbReference>
<feature type="coiled-coil region" evidence="1">
    <location>
        <begin position="162"/>
        <end position="196"/>
    </location>
</feature>
<dbReference type="EMBL" id="CAFABA010000011">
    <property type="protein sequence ID" value="CAB4817205.1"/>
    <property type="molecule type" value="Genomic_DNA"/>
</dbReference>
<dbReference type="GO" id="GO:0009253">
    <property type="term" value="P:peptidoglycan catabolic process"/>
    <property type="evidence" value="ECO:0007669"/>
    <property type="project" value="TreeGrafter"/>
</dbReference>
<dbReference type="InterPro" id="IPR043426">
    <property type="entry name" value="MltB-like"/>
</dbReference>
<protein>
    <submittedName>
        <fullName evidence="6">Unannotated protein</fullName>
    </submittedName>
</protein>
<keyword evidence="1" id="KW-0175">Coiled coil</keyword>
<evidence type="ECO:0000256" key="2">
    <source>
        <dbReference type="SAM" id="MobiDB-lite"/>
    </source>
</evidence>
<dbReference type="InterPro" id="IPR023346">
    <property type="entry name" value="Lysozyme-like_dom_sf"/>
</dbReference>
<evidence type="ECO:0000256" key="1">
    <source>
        <dbReference type="SAM" id="Coils"/>
    </source>
</evidence>
<dbReference type="EMBL" id="CAFBMH010000007">
    <property type="protein sequence ID" value="CAB4892146.1"/>
    <property type="molecule type" value="Genomic_DNA"/>
</dbReference>
<evidence type="ECO:0000313" key="4">
    <source>
        <dbReference type="EMBL" id="CAB4817205.1"/>
    </source>
</evidence>
<dbReference type="PANTHER" id="PTHR30163">
    <property type="entry name" value="MEMBRANE-BOUND LYTIC MUREIN TRANSGLYCOSYLASE B"/>
    <property type="match status" value="1"/>
</dbReference>
<reference evidence="6" key="1">
    <citation type="submission" date="2020-05" db="EMBL/GenBank/DDBJ databases">
        <authorList>
            <person name="Chiriac C."/>
            <person name="Salcher M."/>
            <person name="Ghai R."/>
            <person name="Kavagutti S V."/>
        </authorList>
    </citation>
    <scope>NUCLEOTIDE SEQUENCE</scope>
</reference>
<evidence type="ECO:0000313" key="6">
    <source>
        <dbReference type="EMBL" id="CAB5018866.1"/>
    </source>
</evidence>
<organism evidence="6">
    <name type="scientific">freshwater metagenome</name>
    <dbReference type="NCBI Taxonomy" id="449393"/>
    <lineage>
        <taxon>unclassified sequences</taxon>
        <taxon>metagenomes</taxon>
        <taxon>ecological metagenomes</taxon>
    </lineage>
</organism>
<feature type="region of interest" description="Disordered" evidence="2">
    <location>
        <begin position="16"/>
        <end position="40"/>
    </location>
</feature>
<evidence type="ECO:0000313" key="5">
    <source>
        <dbReference type="EMBL" id="CAB4892146.1"/>
    </source>
</evidence>